<dbReference type="EMBL" id="QBKU01000017">
    <property type="protein sequence ID" value="PTX63382.1"/>
    <property type="molecule type" value="Genomic_DNA"/>
</dbReference>
<dbReference type="AlphaFoldDB" id="A0A2T6C517"/>
<dbReference type="Proteomes" id="UP000244092">
    <property type="component" value="Unassembled WGS sequence"/>
</dbReference>
<evidence type="ECO:0000313" key="2">
    <source>
        <dbReference type="Proteomes" id="UP000244092"/>
    </source>
</evidence>
<evidence type="ECO:0000313" key="1">
    <source>
        <dbReference type="EMBL" id="PTX63382.1"/>
    </source>
</evidence>
<sequence length="31" mass="3444">MGLQARTKAFIHDHLDYAYALVETSAAAHEL</sequence>
<name>A0A2T6C517_9RHOB</name>
<gene>
    <name evidence="1" type="ORF">C8N31_11716</name>
</gene>
<organism evidence="1 2">
    <name type="scientific">Sulfitobacter mediterraneus</name>
    <dbReference type="NCBI Taxonomy" id="83219"/>
    <lineage>
        <taxon>Bacteria</taxon>
        <taxon>Pseudomonadati</taxon>
        <taxon>Pseudomonadota</taxon>
        <taxon>Alphaproteobacteria</taxon>
        <taxon>Rhodobacterales</taxon>
        <taxon>Roseobacteraceae</taxon>
        <taxon>Sulfitobacter</taxon>
    </lineage>
</organism>
<protein>
    <submittedName>
        <fullName evidence="1">Uncharacterized protein</fullName>
    </submittedName>
</protein>
<accession>A0A2T6C517</accession>
<proteinExistence type="predicted"/>
<reference evidence="1 2" key="1">
    <citation type="submission" date="2018-04" db="EMBL/GenBank/DDBJ databases">
        <title>Genomic Encyclopedia of Archaeal and Bacterial Type Strains, Phase II (KMG-II): from individual species to whole genera.</title>
        <authorList>
            <person name="Goeker M."/>
        </authorList>
    </citation>
    <scope>NUCLEOTIDE SEQUENCE [LARGE SCALE GENOMIC DNA]</scope>
    <source>
        <strain evidence="1 2">DSM 12244</strain>
    </source>
</reference>
<comment type="caution">
    <text evidence="1">The sequence shown here is derived from an EMBL/GenBank/DDBJ whole genome shotgun (WGS) entry which is preliminary data.</text>
</comment>